<dbReference type="Ensembl" id="ENSPMRT00000001819.1">
    <property type="protein sequence ID" value="ENSPMRP00000001714.1"/>
    <property type="gene ID" value="ENSPMRG00000001257.1"/>
</dbReference>
<dbReference type="SMART" id="SM00431">
    <property type="entry name" value="SCAN"/>
    <property type="match status" value="1"/>
</dbReference>
<dbReference type="AlphaFoldDB" id="A0A670HPF3"/>
<sequence>MAAKRGATSSLHLQGELEQVARRRKKMEVEEDEHENPDMEMKRQRFRQFRYQEAEGPREVCSQLWYLCHRWLKPERHTKEQILELLILEQFLAILPPDLQSWVREHEPETCSQAAALAEDFLQMQREAERREQQVRQIHPDRHLCACVNVRLGSSKHLGENTDPGWKSGWRCGLNH</sequence>
<dbReference type="OMA" id="HENPDME"/>
<dbReference type="InterPro" id="IPR003309">
    <property type="entry name" value="SCAN_dom"/>
</dbReference>
<reference evidence="4" key="2">
    <citation type="submission" date="2025-08" db="UniProtKB">
        <authorList>
            <consortium name="Ensembl"/>
        </authorList>
    </citation>
    <scope>IDENTIFICATION</scope>
</reference>
<dbReference type="FunFam" id="1.10.4020.10:FF:000001">
    <property type="entry name" value="zinc finger protein 263 isoform X1"/>
    <property type="match status" value="1"/>
</dbReference>
<evidence type="ECO:0000313" key="4">
    <source>
        <dbReference type="Ensembl" id="ENSPMRP00000001714.1"/>
    </source>
</evidence>
<name>A0A670HPF3_PODMU</name>
<evidence type="ECO:0000313" key="5">
    <source>
        <dbReference type="Proteomes" id="UP000472272"/>
    </source>
</evidence>
<evidence type="ECO:0000256" key="1">
    <source>
        <dbReference type="ARBA" id="ARBA00023242"/>
    </source>
</evidence>
<dbReference type="PANTHER" id="PTHR45935">
    <property type="entry name" value="PROTEIN ZBED8-RELATED"/>
    <property type="match status" value="1"/>
</dbReference>
<proteinExistence type="predicted"/>
<dbReference type="Pfam" id="PF02023">
    <property type="entry name" value="SCAN"/>
    <property type="match status" value="1"/>
</dbReference>
<dbReference type="Gene3D" id="1.10.4020.10">
    <property type="entry name" value="DNA breaking-rejoining enzymes"/>
    <property type="match status" value="1"/>
</dbReference>
<reference evidence="4 5" key="1">
    <citation type="journal article" date="2019" name="Proc. Natl. Acad. Sci. U.S.A.">
        <title>Regulatory changes in pterin and carotenoid genes underlie balanced color polymorphisms in the wall lizard.</title>
        <authorList>
            <person name="Andrade P."/>
            <person name="Pinho C."/>
            <person name="Perez I de Lanuza G."/>
            <person name="Afonso S."/>
            <person name="Brejcha J."/>
            <person name="Rubin C.J."/>
            <person name="Wallerman O."/>
            <person name="Pereira P."/>
            <person name="Sabatino S.J."/>
            <person name="Bellati A."/>
            <person name="Pellitteri-Rosa D."/>
            <person name="Bosakova Z."/>
            <person name="Bunikis I."/>
            <person name="Carretero M.A."/>
            <person name="Feiner N."/>
            <person name="Marsik P."/>
            <person name="Pauperio F."/>
            <person name="Salvi D."/>
            <person name="Soler L."/>
            <person name="While G.M."/>
            <person name="Uller T."/>
            <person name="Font E."/>
            <person name="Andersson L."/>
            <person name="Carneiro M."/>
        </authorList>
    </citation>
    <scope>NUCLEOTIDE SEQUENCE</scope>
</reference>
<dbReference type="CDD" id="cd07936">
    <property type="entry name" value="SCAN"/>
    <property type="match status" value="1"/>
</dbReference>
<feature type="region of interest" description="Disordered" evidence="2">
    <location>
        <begin position="1"/>
        <end position="39"/>
    </location>
</feature>
<feature type="domain" description="SCAN box" evidence="3">
    <location>
        <begin position="43"/>
        <end position="127"/>
    </location>
</feature>
<dbReference type="PANTHER" id="PTHR45935:SF15">
    <property type="entry name" value="SCAN BOX DOMAIN-CONTAINING PROTEIN"/>
    <property type="match status" value="1"/>
</dbReference>
<organism evidence="4 5">
    <name type="scientific">Podarcis muralis</name>
    <name type="common">Wall lizard</name>
    <name type="synonym">Lacerta muralis</name>
    <dbReference type="NCBI Taxonomy" id="64176"/>
    <lineage>
        <taxon>Eukaryota</taxon>
        <taxon>Metazoa</taxon>
        <taxon>Chordata</taxon>
        <taxon>Craniata</taxon>
        <taxon>Vertebrata</taxon>
        <taxon>Euteleostomi</taxon>
        <taxon>Lepidosauria</taxon>
        <taxon>Squamata</taxon>
        <taxon>Bifurcata</taxon>
        <taxon>Unidentata</taxon>
        <taxon>Episquamata</taxon>
        <taxon>Laterata</taxon>
        <taxon>Lacertibaenia</taxon>
        <taxon>Lacertidae</taxon>
        <taxon>Podarcis</taxon>
    </lineage>
</organism>
<evidence type="ECO:0000259" key="3">
    <source>
        <dbReference type="PROSITE" id="PS50804"/>
    </source>
</evidence>
<dbReference type="InterPro" id="IPR038269">
    <property type="entry name" value="SCAN_sf"/>
</dbReference>
<evidence type="ECO:0000256" key="2">
    <source>
        <dbReference type="SAM" id="MobiDB-lite"/>
    </source>
</evidence>
<dbReference type="InterPro" id="IPR050916">
    <property type="entry name" value="SCAN-C2H2_zinc_finger"/>
</dbReference>
<protein>
    <recommendedName>
        <fullName evidence="3">SCAN box domain-containing protein</fullName>
    </recommendedName>
</protein>
<reference evidence="4" key="3">
    <citation type="submission" date="2025-09" db="UniProtKB">
        <authorList>
            <consortium name="Ensembl"/>
        </authorList>
    </citation>
    <scope>IDENTIFICATION</scope>
</reference>
<keyword evidence="1" id="KW-0539">Nucleus</keyword>
<accession>A0A670HPF3</accession>
<keyword evidence="5" id="KW-1185">Reference proteome</keyword>
<dbReference type="Proteomes" id="UP000472272">
    <property type="component" value="Chromosome 2"/>
</dbReference>
<dbReference type="GeneTree" id="ENSGT00940000154715"/>
<dbReference type="SUPFAM" id="SSF47353">
    <property type="entry name" value="Retrovirus capsid dimerization domain-like"/>
    <property type="match status" value="1"/>
</dbReference>
<dbReference type="PROSITE" id="PS50804">
    <property type="entry name" value="SCAN_BOX"/>
    <property type="match status" value="1"/>
</dbReference>